<protein>
    <submittedName>
        <fullName evidence="1">Uncharacterized protein</fullName>
    </submittedName>
</protein>
<evidence type="ECO:0000313" key="1">
    <source>
        <dbReference type="EMBL" id="QZE14324.1"/>
    </source>
</evidence>
<name>A0AC61NFE0_9BACT</name>
<reference evidence="1" key="1">
    <citation type="submission" date="2021-08" db="EMBL/GenBank/DDBJ databases">
        <title>Novel anaerobic bacterium isolated from sea squirt in East Sea, Republic of Korea.</title>
        <authorList>
            <person name="Nguyen T.H."/>
            <person name="Li Z."/>
            <person name="Lee Y.-J."/>
            <person name="Ko J."/>
            <person name="Kim S.-G."/>
        </authorList>
    </citation>
    <scope>NUCLEOTIDE SEQUENCE</scope>
    <source>
        <strain evidence="1">KCTC 25031</strain>
    </source>
</reference>
<accession>A0AC61NFE0</accession>
<dbReference type="EMBL" id="CP081303">
    <property type="protein sequence ID" value="QZE14324.1"/>
    <property type="molecule type" value="Genomic_DNA"/>
</dbReference>
<evidence type="ECO:0000313" key="2">
    <source>
        <dbReference type="Proteomes" id="UP000826212"/>
    </source>
</evidence>
<keyword evidence="2" id="KW-1185">Reference proteome</keyword>
<proteinExistence type="predicted"/>
<gene>
    <name evidence="1" type="ORF">K4L44_17725</name>
</gene>
<organism evidence="1 2">
    <name type="scientific">Halosquirtibacter laminarini</name>
    <dbReference type="NCBI Taxonomy" id="3374600"/>
    <lineage>
        <taxon>Bacteria</taxon>
        <taxon>Pseudomonadati</taxon>
        <taxon>Bacteroidota</taxon>
        <taxon>Bacteroidia</taxon>
        <taxon>Marinilabiliales</taxon>
        <taxon>Prolixibacteraceae</taxon>
        <taxon>Halosquirtibacter</taxon>
    </lineage>
</organism>
<dbReference type="Proteomes" id="UP000826212">
    <property type="component" value="Chromosome"/>
</dbReference>
<sequence>MNSIDYVEWAGYMASVIVAISLTMTSMIKLRWFNMVGSLIFTIYGFLIEAYPIALVNAFIVGVNIVFLIKIYTKKDLFTILEVNREDAYFRSCLDYYRESLIEEYPDLDKKLPNESIILILRDMDIAGFCIGAIQDDTLELKLDYATPAYRDFKTGKYLFNNPKSFYKNKGIKRVISKPLHHHYNKYYKSIGFYEEIDQNKHIFIKEI</sequence>